<accession>N1QB73</accession>
<evidence type="ECO:0000313" key="3">
    <source>
        <dbReference type="Proteomes" id="UP000016932"/>
    </source>
</evidence>
<dbReference type="Proteomes" id="UP000016932">
    <property type="component" value="Unassembled WGS sequence"/>
</dbReference>
<evidence type="ECO:0000256" key="1">
    <source>
        <dbReference type="SAM" id="MobiDB-lite"/>
    </source>
</evidence>
<keyword evidence="3" id="KW-1185">Reference proteome</keyword>
<organism evidence="2 3">
    <name type="scientific">Pseudocercospora fijiensis (strain CIRAD86)</name>
    <name type="common">Black leaf streak disease fungus</name>
    <name type="synonym">Mycosphaerella fijiensis</name>
    <dbReference type="NCBI Taxonomy" id="383855"/>
    <lineage>
        <taxon>Eukaryota</taxon>
        <taxon>Fungi</taxon>
        <taxon>Dikarya</taxon>
        <taxon>Ascomycota</taxon>
        <taxon>Pezizomycotina</taxon>
        <taxon>Dothideomycetes</taxon>
        <taxon>Dothideomycetidae</taxon>
        <taxon>Mycosphaerellales</taxon>
        <taxon>Mycosphaerellaceae</taxon>
        <taxon>Pseudocercospora</taxon>
    </lineage>
</organism>
<reference evidence="2 3" key="1">
    <citation type="journal article" date="2012" name="PLoS Pathog.">
        <title>Diverse lifestyles and strategies of plant pathogenesis encoded in the genomes of eighteen Dothideomycetes fungi.</title>
        <authorList>
            <person name="Ohm R.A."/>
            <person name="Feau N."/>
            <person name="Henrissat B."/>
            <person name="Schoch C.L."/>
            <person name="Horwitz B.A."/>
            <person name="Barry K.W."/>
            <person name="Condon B.J."/>
            <person name="Copeland A.C."/>
            <person name="Dhillon B."/>
            <person name="Glaser F."/>
            <person name="Hesse C.N."/>
            <person name="Kosti I."/>
            <person name="LaButti K."/>
            <person name="Lindquist E.A."/>
            <person name="Lucas S."/>
            <person name="Salamov A.A."/>
            <person name="Bradshaw R.E."/>
            <person name="Ciuffetti L."/>
            <person name="Hamelin R.C."/>
            <person name="Kema G.H.J."/>
            <person name="Lawrence C."/>
            <person name="Scott J.A."/>
            <person name="Spatafora J.W."/>
            <person name="Turgeon B.G."/>
            <person name="de Wit P.J.G.M."/>
            <person name="Zhong S."/>
            <person name="Goodwin S.B."/>
            <person name="Grigoriev I.V."/>
        </authorList>
    </citation>
    <scope>NUCLEOTIDE SEQUENCE [LARGE SCALE GENOMIC DNA]</scope>
    <source>
        <strain evidence="2 3">CIRAD86</strain>
    </source>
</reference>
<evidence type="ECO:0000313" key="2">
    <source>
        <dbReference type="EMBL" id="EME89281.1"/>
    </source>
</evidence>
<dbReference type="GeneID" id="19341224"/>
<dbReference type="AlphaFoldDB" id="N1QB73"/>
<dbReference type="OrthoDB" id="1045822at2759"/>
<sequence length="170" mass="17510">MREQFGVRGNGFTDGLASLFCSPCTLGQMERETKHRKGHPRPTQSIVTTPYGRDTSSMGSAVPTARGSEAHEAPYVAPAAAMAYTPANHPAAAPAPVADSALAKHPTAAPVPADLTHKEKVAPPPVVEASDPAKAASTHPVDAAPPIDANAPVKPPSPHVEKVEVVPVAQ</sequence>
<proteinExistence type="predicted"/>
<feature type="region of interest" description="Disordered" evidence="1">
    <location>
        <begin position="31"/>
        <end position="70"/>
    </location>
</feature>
<protein>
    <submittedName>
        <fullName evidence="2">Uncharacterized protein</fullName>
    </submittedName>
</protein>
<dbReference type="KEGG" id="pfj:MYCFIDRAFT_76626"/>
<feature type="region of interest" description="Disordered" evidence="1">
    <location>
        <begin position="116"/>
        <end position="170"/>
    </location>
</feature>
<dbReference type="VEuPathDB" id="FungiDB:MYCFIDRAFT_76626"/>
<feature type="compositionally biased region" description="Polar residues" evidence="1">
    <location>
        <begin position="42"/>
        <end position="59"/>
    </location>
</feature>
<dbReference type="HOGENOM" id="CLU_1571322_0_0_1"/>
<gene>
    <name evidence="2" type="ORF">MYCFIDRAFT_76626</name>
</gene>
<dbReference type="RefSeq" id="XP_007920480.1">
    <property type="nucleotide sequence ID" value="XM_007922289.1"/>
</dbReference>
<dbReference type="EMBL" id="KB446555">
    <property type="protein sequence ID" value="EME89281.1"/>
    <property type="molecule type" value="Genomic_DNA"/>
</dbReference>
<name>N1QB73_PSEFD</name>